<proteinExistence type="predicted"/>
<dbReference type="EMBL" id="BKCJ010004872">
    <property type="protein sequence ID" value="GEU63585.1"/>
    <property type="molecule type" value="Genomic_DNA"/>
</dbReference>
<sequence length="171" mass="19359">MTTTNSRELMKITKGTTKETGDRLYVRGMSDHPSKAHSSESLWCKLRGGIGKRKCFVCHLEGHMKRASPIKKSSGFARKGKHDQNFDFSDDEGKTYFGEALMVLWNDEITKLVMDSGGSYCMTPKRDFLYDFMVVDGGLIQLGVHGVQVDKCVWFEVELHIAQRNHEAACF</sequence>
<reference evidence="1" key="1">
    <citation type="journal article" date="2019" name="Sci. Rep.">
        <title>Draft genome of Tanacetum cinerariifolium, the natural source of mosquito coil.</title>
        <authorList>
            <person name="Yamashiro T."/>
            <person name="Shiraishi A."/>
            <person name="Satake H."/>
            <person name="Nakayama K."/>
        </authorList>
    </citation>
    <scope>NUCLEOTIDE SEQUENCE</scope>
</reference>
<protein>
    <submittedName>
        <fullName evidence="1">Zinc finger, CCHC-type</fullName>
    </submittedName>
</protein>
<organism evidence="1">
    <name type="scientific">Tanacetum cinerariifolium</name>
    <name type="common">Dalmatian daisy</name>
    <name type="synonym">Chrysanthemum cinerariifolium</name>
    <dbReference type="NCBI Taxonomy" id="118510"/>
    <lineage>
        <taxon>Eukaryota</taxon>
        <taxon>Viridiplantae</taxon>
        <taxon>Streptophyta</taxon>
        <taxon>Embryophyta</taxon>
        <taxon>Tracheophyta</taxon>
        <taxon>Spermatophyta</taxon>
        <taxon>Magnoliopsida</taxon>
        <taxon>eudicotyledons</taxon>
        <taxon>Gunneridae</taxon>
        <taxon>Pentapetalae</taxon>
        <taxon>asterids</taxon>
        <taxon>campanulids</taxon>
        <taxon>Asterales</taxon>
        <taxon>Asteraceae</taxon>
        <taxon>Asteroideae</taxon>
        <taxon>Anthemideae</taxon>
        <taxon>Anthemidinae</taxon>
        <taxon>Tanacetum</taxon>
    </lineage>
</organism>
<comment type="caution">
    <text evidence="1">The sequence shown here is derived from an EMBL/GenBank/DDBJ whole genome shotgun (WGS) entry which is preliminary data.</text>
</comment>
<dbReference type="AlphaFoldDB" id="A0A6L2LTW8"/>
<gene>
    <name evidence="1" type="ORF">Tci_035563</name>
</gene>
<name>A0A6L2LTW8_TANCI</name>
<accession>A0A6L2LTW8</accession>
<evidence type="ECO:0000313" key="1">
    <source>
        <dbReference type="EMBL" id="GEU63585.1"/>
    </source>
</evidence>